<evidence type="ECO:0000256" key="6">
    <source>
        <dbReference type="ARBA" id="ARBA00022989"/>
    </source>
</evidence>
<feature type="transmembrane region" description="Helical" evidence="8">
    <location>
        <begin position="247"/>
        <end position="266"/>
    </location>
</feature>
<gene>
    <name evidence="9" type="primary">ubiA</name>
    <name evidence="9" type="ORF">B6F84_06045</name>
</gene>
<feature type="transmembrane region" description="Helical" evidence="8">
    <location>
        <begin position="48"/>
        <end position="67"/>
    </location>
</feature>
<reference evidence="9 10" key="1">
    <citation type="submission" date="2017-03" db="EMBL/GenBank/DDBJ databases">
        <title>Sulfur activation and transportation mechanism of thermophilic Archaea Acidianus manzaensis YN-25.</title>
        <authorList>
            <person name="Ma Y."/>
            <person name="Yang Y."/>
            <person name="Xia J."/>
        </authorList>
    </citation>
    <scope>NUCLEOTIDE SEQUENCE [LARGE SCALE GENOMIC DNA]</scope>
    <source>
        <strain evidence="9 10">YN-25</strain>
    </source>
</reference>
<feature type="transmembrane region" description="Helical" evidence="8">
    <location>
        <begin position="88"/>
        <end position="110"/>
    </location>
</feature>
<evidence type="ECO:0000256" key="2">
    <source>
        <dbReference type="ARBA" id="ARBA00004651"/>
    </source>
</evidence>
<dbReference type="InterPro" id="IPR006371">
    <property type="entry name" value="Polyprenyltransferase_UbiA-li"/>
</dbReference>
<dbReference type="RefSeq" id="WP_148691414.1">
    <property type="nucleotide sequence ID" value="NZ_CP020477.1"/>
</dbReference>
<keyword evidence="4 9" id="KW-0808">Transferase</keyword>
<evidence type="ECO:0000313" key="9">
    <source>
        <dbReference type="EMBL" id="ARM75641.1"/>
    </source>
</evidence>
<evidence type="ECO:0000256" key="8">
    <source>
        <dbReference type="SAM" id="Phobius"/>
    </source>
</evidence>
<organism evidence="9 10">
    <name type="scientific">Acidianus manzaensis</name>
    <dbReference type="NCBI Taxonomy" id="282676"/>
    <lineage>
        <taxon>Archaea</taxon>
        <taxon>Thermoproteota</taxon>
        <taxon>Thermoprotei</taxon>
        <taxon>Sulfolobales</taxon>
        <taxon>Sulfolobaceae</taxon>
        <taxon>Acidianus</taxon>
    </lineage>
</organism>
<dbReference type="OrthoDB" id="56630at2157"/>
<sequence length="302" mass="33371">MNWDPGAASTGKGKFHTIMRFLRIEQTLFSLPMAYLGALVAIRGIPPISTLLLIFSALFFLRIAGMTNDNLADREIDSRNPRTRTRPLVTGAIKVWEAKLMIIIGLLGFFVSAYFVNFYAFVLSPIVALIVMTYPYMKRYTAFANYHLASIQGLAVFSGAIASAGLVYHPIIRALEAVPWLFVIATIFWALGFDLYNHIPDAEFDKQMGLHSFAVLLGNSALKFAGLNQLISVTLDILADFMYNLGPISYASTIAHGLIMAYAFYLASRGNFGSAFYYNIYSSIVLGLGIDIDVVLGIPKIF</sequence>
<dbReference type="GeneID" id="41590463"/>
<dbReference type="Gene3D" id="1.20.120.1780">
    <property type="entry name" value="UbiA prenyltransferase"/>
    <property type="match status" value="1"/>
</dbReference>
<dbReference type="InterPro" id="IPR000537">
    <property type="entry name" value="UbiA_prenyltransferase"/>
</dbReference>
<dbReference type="InterPro" id="IPR039653">
    <property type="entry name" value="Prenyltransferase"/>
</dbReference>
<evidence type="ECO:0000256" key="4">
    <source>
        <dbReference type="ARBA" id="ARBA00022679"/>
    </source>
</evidence>
<feature type="transmembrane region" description="Helical" evidence="8">
    <location>
        <begin position="148"/>
        <end position="171"/>
    </location>
</feature>
<dbReference type="NCBIfam" id="TIGR01475">
    <property type="entry name" value="ubiA_other"/>
    <property type="match status" value="1"/>
</dbReference>
<evidence type="ECO:0000256" key="7">
    <source>
        <dbReference type="ARBA" id="ARBA00023136"/>
    </source>
</evidence>
<comment type="cofactor">
    <cofactor evidence="1">
        <name>Mg(2+)</name>
        <dbReference type="ChEBI" id="CHEBI:18420"/>
    </cofactor>
</comment>
<dbReference type="Gene3D" id="1.10.357.140">
    <property type="entry name" value="UbiA prenyltransferase"/>
    <property type="match status" value="1"/>
</dbReference>
<dbReference type="NCBIfam" id="NF009609">
    <property type="entry name" value="PRK13106.1"/>
    <property type="match status" value="1"/>
</dbReference>
<accession>A0A1W6JZ81</accession>
<comment type="similarity">
    <text evidence="3">Belongs to the UbiA prenyltransferase family.</text>
</comment>
<keyword evidence="10" id="KW-1185">Reference proteome</keyword>
<dbReference type="Proteomes" id="UP000193404">
    <property type="component" value="Chromosome"/>
</dbReference>
<keyword evidence="5 8" id="KW-0812">Transmembrane</keyword>
<dbReference type="InterPro" id="IPR044878">
    <property type="entry name" value="UbiA_sf"/>
</dbReference>
<dbReference type="KEGG" id="aman:B6F84_06045"/>
<protein>
    <submittedName>
        <fullName evidence="9">4-hydroxybenzoate octaprenyltransferase</fullName>
    </submittedName>
</protein>
<evidence type="ECO:0000256" key="3">
    <source>
        <dbReference type="ARBA" id="ARBA00005985"/>
    </source>
</evidence>
<dbReference type="FunFam" id="1.10.357.140:FF:000008">
    <property type="entry name" value="4-hydroxybenzoate octaprenyltransferase"/>
    <property type="match status" value="1"/>
</dbReference>
<proteinExistence type="inferred from homology"/>
<feature type="transmembrane region" description="Helical" evidence="8">
    <location>
        <begin position="116"/>
        <end position="136"/>
    </location>
</feature>
<dbReference type="GO" id="GO:0005886">
    <property type="term" value="C:plasma membrane"/>
    <property type="evidence" value="ECO:0007669"/>
    <property type="project" value="UniProtKB-SubCell"/>
</dbReference>
<dbReference type="PANTHER" id="PTHR11048:SF28">
    <property type="entry name" value="4-HYDROXYBENZOATE POLYPRENYLTRANSFERASE, MITOCHONDRIAL"/>
    <property type="match status" value="1"/>
</dbReference>
<evidence type="ECO:0000313" key="10">
    <source>
        <dbReference type="Proteomes" id="UP000193404"/>
    </source>
</evidence>
<evidence type="ECO:0000256" key="5">
    <source>
        <dbReference type="ARBA" id="ARBA00022692"/>
    </source>
</evidence>
<dbReference type="PANTHER" id="PTHR11048">
    <property type="entry name" value="PRENYLTRANSFERASES"/>
    <property type="match status" value="1"/>
</dbReference>
<dbReference type="Pfam" id="PF01040">
    <property type="entry name" value="UbiA"/>
    <property type="match status" value="1"/>
</dbReference>
<feature type="transmembrane region" description="Helical" evidence="8">
    <location>
        <begin position="177"/>
        <end position="196"/>
    </location>
</feature>
<dbReference type="STRING" id="282676.B6F84_06045"/>
<comment type="subcellular location">
    <subcellularLocation>
        <location evidence="2">Cell membrane</location>
        <topology evidence="2">Multi-pass membrane protein</topology>
    </subcellularLocation>
</comment>
<dbReference type="EMBL" id="CP020477">
    <property type="protein sequence ID" value="ARM75641.1"/>
    <property type="molecule type" value="Genomic_DNA"/>
</dbReference>
<name>A0A1W6JZ81_9CREN</name>
<dbReference type="GO" id="GO:0016765">
    <property type="term" value="F:transferase activity, transferring alkyl or aryl (other than methyl) groups"/>
    <property type="evidence" value="ECO:0007669"/>
    <property type="project" value="InterPro"/>
</dbReference>
<keyword evidence="6 8" id="KW-1133">Transmembrane helix</keyword>
<dbReference type="CDD" id="cd13959">
    <property type="entry name" value="PT_UbiA_COQ2"/>
    <property type="match status" value="1"/>
</dbReference>
<feature type="transmembrane region" description="Helical" evidence="8">
    <location>
        <begin position="208"/>
        <end position="227"/>
    </location>
</feature>
<evidence type="ECO:0000256" key="1">
    <source>
        <dbReference type="ARBA" id="ARBA00001946"/>
    </source>
</evidence>
<keyword evidence="7 8" id="KW-0472">Membrane</keyword>
<feature type="transmembrane region" description="Helical" evidence="8">
    <location>
        <begin position="278"/>
        <end position="298"/>
    </location>
</feature>
<dbReference type="AlphaFoldDB" id="A0A1W6JZ81"/>